<sequence>MTTRVIHIAGMELSGIHYTVACEFNTAEGPSISIQVDNQETYGMSITEANLLATAIKTAISVIKEER</sequence>
<protein>
    <submittedName>
        <fullName evidence="1">Uncharacterized protein</fullName>
    </submittedName>
</protein>
<dbReference type="Proteomes" id="UP001432380">
    <property type="component" value="Segment"/>
</dbReference>
<evidence type="ECO:0000313" key="2">
    <source>
        <dbReference type="Proteomes" id="UP001432380"/>
    </source>
</evidence>
<accession>A0AAX4JHU0</accession>
<organism evidence="1 2">
    <name type="scientific">Burkholderia phage vB_BpP_HN02</name>
    <dbReference type="NCBI Taxonomy" id="3116925"/>
    <lineage>
        <taxon>Viruses</taxon>
        <taxon>Duplodnaviria</taxon>
        <taxon>Heunggongvirae</taxon>
        <taxon>Uroviricota</taxon>
        <taxon>Caudoviricetes</taxon>
        <taxon>Schitoviridae</taxon>
    </lineage>
</organism>
<name>A0AAX4JHU0_9CAUD</name>
<evidence type="ECO:0000313" key="1">
    <source>
        <dbReference type="EMBL" id="WVK89944.1"/>
    </source>
</evidence>
<proteinExistence type="predicted"/>
<dbReference type="EMBL" id="PP079243">
    <property type="protein sequence ID" value="WVK89944.1"/>
    <property type="molecule type" value="Genomic_DNA"/>
</dbReference>
<reference evidence="1" key="1">
    <citation type="submission" date="2024-01" db="EMBL/GenBank/DDBJ databases">
        <authorList>
            <person name="Zhu Q."/>
        </authorList>
    </citation>
    <scope>NUCLEOTIDE SEQUENCE</scope>
</reference>